<dbReference type="Ensembl" id="ENSCSAVT00000002223.1">
    <property type="protein sequence ID" value="ENSCSAVP00000002185.1"/>
    <property type="gene ID" value="ENSCSAVG00000001281.1"/>
</dbReference>
<dbReference type="Pfam" id="PF02191">
    <property type="entry name" value="OLF"/>
    <property type="match status" value="1"/>
</dbReference>
<name>H2YA37_CIOSA</name>
<dbReference type="InterPro" id="IPR001879">
    <property type="entry name" value="GPCR_2_extracellular_dom"/>
</dbReference>
<dbReference type="PROSITE" id="PS51132">
    <property type="entry name" value="OLF"/>
    <property type="match status" value="1"/>
</dbReference>
<evidence type="ECO:0000256" key="2">
    <source>
        <dbReference type="ARBA" id="ARBA00022525"/>
    </source>
</evidence>
<reference evidence="9" key="3">
    <citation type="submission" date="2025-09" db="UniProtKB">
        <authorList>
            <consortium name="Ensembl"/>
        </authorList>
    </citation>
    <scope>IDENTIFICATION</scope>
</reference>
<dbReference type="GO" id="GO:0005615">
    <property type="term" value="C:extracellular space"/>
    <property type="evidence" value="ECO:0007669"/>
    <property type="project" value="TreeGrafter"/>
</dbReference>
<evidence type="ECO:0000259" key="8">
    <source>
        <dbReference type="PROSITE" id="PS51132"/>
    </source>
</evidence>
<evidence type="ECO:0000256" key="4">
    <source>
        <dbReference type="SAM" id="MobiDB-lite"/>
    </source>
</evidence>
<dbReference type="InterPro" id="IPR003112">
    <property type="entry name" value="Olfac-like_dom"/>
</dbReference>
<feature type="domain" description="Olfactomedin-like" evidence="8">
    <location>
        <begin position="131"/>
        <end position="420"/>
    </location>
</feature>
<dbReference type="InterPro" id="IPR032471">
    <property type="entry name" value="AGRL2-4_GAIN_subdom_A"/>
</dbReference>
<dbReference type="InterPro" id="IPR036445">
    <property type="entry name" value="GPCR_2_extracell_dom_sf"/>
</dbReference>
<evidence type="ECO:0000313" key="9">
    <source>
        <dbReference type="Ensembl" id="ENSCSAVP00000002185.1"/>
    </source>
</evidence>
<reference evidence="9" key="2">
    <citation type="submission" date="2025-08" db="UniProtKB">
        <authorList>
            <consortium name="Ensembl"/>
        </authorList>
    </citation>
    <scope>IDENTIFICATION</scope>
</reference>
<feature type="chain" id="PRO_5003578472" description="SUEL-type lectin domain-containing protein" evidence="5">
    <location>
        <begin position="23"/>
        <end position="756"/>
    </location>
</feature>
<proteinExistence type="predicted"/>
<dbReference type="GO" id="GO:0016020">
    <property type="term" value="C:membrane"/>
    <property type="evidence" value="ECO:0007669"/>
    <property type="project" value="InterPro"/>
</dbReference>
<dbReference type="Pfam" id="PF02140">
    <property type="entry name" value="SUEL_Lectin"/>
    <property type="match status" value="1"/>
</dbReference>
<feature type="region of interest" description="Disordered" evidence="4">
    <location>
        <begin position="431"/>
        <end position="482"/>
    </location>
</feature>
<dbReference type="Gene3D" id="2.60.120.740">
    <property type="match status" value="1"/>
</dbReference>
<dbReference type="CDD" id="cd22826">
    <property type="entry name" value="Gal_Rha_Lectin_LPHNs"/>
    <property type="match status" value="1"/>
</dbReference>
<comment type="caution">
    <text evidence="3">Lacks conserved residue(s) required for the propagation of feature annotation.</text>
</comment>
<dbReference type="PROSITE" id="PS50227">
    <property type="entry name" value="G_PROTEIN_RECEP_F2_3"/>
    <property type="match status" value="1"/>
</dbReference>
<dbReference type="Gene3D" id="4.10.1240.10">
    <property type="entry name" value="GPCR, family 2, extracellular hormone receptor domain"/>
    <property type="match status" value="1"/>
</dbReference>
<keyword evidence="10" id="KW-1185">Reference proteome</keyword>
<comment type="subcellular location">
    <subcellularLocation>
        <location evidence="1">Secreted</location>
    </subcellularLocation>
</comment>
<dbReference type="InterPro" id="IPR050605">
    <property type="entry name" value="Olfactomedin-like_domain"/>
</dbReference>
<dbReference type="PANTHER" id="PTHR23192:SF88">
    <property type="entry name" value="ADHESION G PROTEIN-COUPLED RECEPTOR L2-LIKE"/>
    <property type="match status" value="1"/>
</dbReference>
<evidence type="ECO:0000256" key="1">
    <source>
        <dbReference type="ARBA" id="ARBA00004613"/>
    </source>
</evidence>
<dbReference type="FunFam" id="2.60.120.740:FF:000001">
    <property type="entry name" value="Adhesion G protein-coupled receptor L2"/>
    <property type="match status" value="1"/>
</dbReference>
<evidence type="ECO:0000256" key="3">
    <source>
        <dbReference type="PROSITE-ProRule" id="PRU00446"/>
    </source>
</evidence>
<evidence type="ECO:0000256" key="5">
    <source>
        <dbReference type="SAM" id="SignalP"/>
    </source>
</evidence>
<dbReference type="PRINTS" id="PR01444">
    <property type="entry name" value="LATROPHILIN"/>
</dbReference>
<keyword evidence="5" id="KW-0732">Signal</keyword>
<sequence>MAGGISFKTVLFIAVVSCAVEARLGRKFRFPIPSEMACEGYPIVLRCPGTDVIQVVTAEYGRQTAETCATSPEKMRNTACYLPQAFDIMSTKCNNQTQCKLEVSSEHFPDPCPGTHKYLHVTFSCVKYMFGCPGSLTGIGSNVTMDTSMQAQVGGWTKDPIYNPNRVFFVSPSQPSLQEYEDMNQFVRGDRATRIYNIHYLISGTSFVIYDGNLFFVKASSRNIIKYNLQTRIRHRESAVPGHTDRASSHRNGGNNIELAVDETGLWAIYTSTHNADRIVVSLINKNSLEIEKTWRTTYPKRSAMHTFMICGVLYVVGTRTGEVEYMYNTNLASGNGRFVAIGFDRNRPISPSDPVGFRRTGREAPTAPRKRFTHPAGMLAKSRTFKNYNFTSLKYNPRDRLIYAWEATAGKAVYYNLHYGLPDPIEGKDKPITTTSTITSTSTTVSTTTHERRPMVPTLGPSHPPQVPQTAPPSSSTGAGRCSAVVRDGITWPVTSQGVTRTMPCPNVEQENMSWRCTTEQFTMRTIWDPAGPDMSRCVTWTSSIESGLVAGTTDPSSTVESLSRGLKMSAQTADALSGDEITSSARIMSVAAARANTNSAMLTRTQVRQITEGVTDAADTLLDSSNIATWEAMDGTQKYKAADDVINSVEAAGFILTESMANNYGRFQGATAVPRLLEKGDLLVQATVVVASTSQDLVFPDPTAIQRSTTWFDITDQVTLRAGDIVQQANNGVTEIVFAAYNNLGKYMDVQLMD</sequence>
<dbReference type="HOGENOM" id="CLU_002753_2_0_1"/>
<dbReference type="Pfam" id="PF16489">
    <property type="entry name" value="GAIN"/>
    <property type="match status" value="1"/>
</dbReference>
<feature type="signal peptide" evidence="5">
    <location>
        <begin position="1"/>
        <end position="22"/>
    </location>
</feature>
<dbReference type="GO" id="GO:0004930">
    <property type="term" value="F:G protein-coupled receptor activity"/>
    <property type="evidence" value="ECO:0007669"/>
    <property type="project" value="InterPro"/>
</dbReference>
<keyword evidence="2" id="KW-0964">Secreted</keyword>
<dbReference type="SMART" id="SM00284">
    <property type="entry name" value="OLF"/>
    <property type="match status" value="1"/>
</dbReference>
<dbReference type="AlphaFoldDB" id="H2YA37"/>
<protein>
    <recommendedName>
        <fullName evidence="11">SUEL-type lectin domain-containing protein</fullName>
    </recommendedName>
</protein>
<feature type="compositionally biased region" description="Low complexity" evidence="4">
    <location>
        <begin position="433"/>
        <end position="449"/>
    </location>
</feature>
<dbReference type="InterPro" id="IPR003924">
    <property type="entry name" value="GPCR_2_latrophilin"/>
</dbReference>
<dbReference type="InterPro" id="IPR000922">
    <property type="entry name" value="Lectin_gal-bd_dom"/>
</dbReference>
<feature type="region of interest" description="Disordered" evidence="4">
    <location>
        <begin position="352"/>
        <end position="371"/>
    </location>
</feature>
<accession>H2YA37</accession>
<reference evidence="10" key="1">
    <citation type="submission" date="2003-08" db="EMBL/GenBank/DDBJ databases">
        <authorList>
            <person name="Birren B."/>
            <person name="Nusbaum C."/>
            <person name="Abebe A."/>
            <person name="Abouelleil A."/>
            <person name="Adekoya E."/>
            <person name="Ait-zahra M."/>
            <person name="Allen N."/>
            <person name="Allen T."/>
            <person name="An P."/>
            <person name="Anderson M."/>
            <person name="Anderson S."/>
            <person name="Arachchi H."/>
            <person name="Armbruster J."/>
            <person name="Bachantsang P."/>
            <person name="Baldwin J."/>
            <person name="Barry A."/>
            <person name="Bayul T."/>
            <person name="Blitshsteyn B."/>
            <person name="Bloom T."/>
            <person name="Blye J."/>
            <person name="Boguslavskiy L."/>
            <person name="Borowsky M."/>
            <person name="Boukhgalter B."/>
            <person name="Brunache A."/>
            <person name="Butler J."/>
            <person name="Calixte N."/>
            <person name="Calvo S."/>
            <person name="Camarata J."/>
            <person name="Campo K."/>
            <person name="Chang J."/>
            <person name="Cheshatsang Y."/>
            <person name="Citroen M."/>
            <person name="Collymore A."/>
            <person name="Considine T."/>
            <person name="Cook A."/>
            <person name="Cooke P."/>
            <person name="Corum B."/>
            <person name="Cuomo C."/>
            <person name="David R."/>
            <person name="Dawoe T."/>
            <person name="Degray S."/>
            <person name="Dodge S."/>
            <person name="Dooley K."/>
            <person name="Dorje P."/>
            <person name="Dorjee K."/>
            <person name="Dorris L."/>
            <person name="Duffey N."/>
            <person name="Dupes A."/>
            <person name="Elkins T."/>
            <person name="Engels R."/>
            <person name="Erickson J."/>
            <person name="Farina A."/>
            <person name="Faro S."/>
            <person name="Ferreira P."/>
            <person name="Fischer H."/>
            <person name="Fitzgerald M."/>
            <person name="Foley K."/>
            <person name="Gage D."/>
            <person name="Galagan J."/>
            <person name="Gearin G."/>
            <person name="Gnerre S."/>
            <person name="Gnirke A."/>
            <person name="Goyette A."/>
            <person name="Graham J."/>
            <person name="Grandbois E."/>
            <person name="Gyaltsen K."/>
            <person name="Hafez N."/>
            <person name="Hagopian D."/>
            <person name="Hagos B."/>
            <person name="Hall J."/>
            <person name="Hatcher B."/>
            <person name="Heller A."/>
            <person name="Higgins H."/>
            <person name="Honan T."/>
            <person name="Horn A."/>
            <person name="Houde N."/>
            <person name="Hughes L."/>
            <person name="Hulme W."/>
            <person name="Husby E."/>
            <person name="Iliev I."/>
            <person name="Jaffe D."/>
            <person name="Jones C."/>
            <person name="Kamal M."/>
            <person name="Kamat A."/>
            <person name="Kamvysselis M."/>
            <person name="Karlsson E."/>
            <person name="Kells C."/>
            <person name="Kieu A."/>
            <person name="Kisner P."/>
            <person name="Kodira C."/>
            <person name="Kulbokas E."/>
            <person name="Labutti K."/>
            <person name="Lama D."/>
            <person name="Landers T."/>
            <person name="Leger J."/>
            <person name="Levine S."/>
            <person name="Lewis D."/>
            <person name="Lewis T."/>
            <person name="Lindblad-toh K."/>
            <person name="Liu X."/>
            <person name="Lokyitsang T."/>
            <person name="Lokyitsang Y."/>
            <person name="Lucien O."/>
            <person name="Lui A."/>
            <person name="Ma L.J."/>
            <person name="Mabbitt R."/>
            <person name="Macdonald J."/>
            <person name="Maclean C."/>
            <person name="Major J."/>
            <person name="Manning J."/>
            <person name="Marabella R."/>
            <person name="Maru K."/>
            <person name="Matthews C."/>
            <person name="Mauceli E."/>
            <person name="Mccarthy M."/>
            <person name="Mcdonough S."/>
            <person name="Mcghee T."/>
            <person name="Meldrim J."/>
            <person name="Meneus L."/>
            <person name="Mesirov J."/>
            <person name="Mihalev A."/>
            <person name="Mihova T."/>
            <person name="Mikkelsen T."/>
            <person name="Mlenga V."/>
            <person name="Moru K."/>
            <person name="Mozes J."/>
            <person name="Mulrain L."/>
            <person name="Munson G."/>
            <person name="Naylor J."/>
            <person name="Newes C."/>
            <person name="Nguyen C."/>
            <person name="Nguyen N."/>
            <person name="Nguyen T."/>
            <person name="Nicol R."/>
            <person name="Nielsen C."/>
            <person name="Nizzari M."/>
            <person name="Norbu C."/>
            <person name="Norbu N."/>
            <person name="O'donnell P."/>
            <person name="Okoawo O."/>
            <person name="O'leary S."/>
            <person name="Omotosho B."/>
            <person name="O'neill K."/>
            <person name="Osman S."/>
            <person name="Parker S."/>
            <person name="Perrin D."/>
            <person name="Phunkhang P."/>
            <person name="Piqani B."/>
            <person name="Purcell S."/>
            <person name="Rachupka T."/>
            <person name="Ramasamy U."/>
            <person name="Rameau R."/>
            <person name="Ray V."/>
            <person name="Raymond C."/>
            <person name="Retta R."/>
            <person name="Richardson S."/>
            <person name="Rise C."/>
            <person name="Rodriguez J."/>
            <person name="Rogers J."/>
            <person name="Rogov P."/>
            <person name="Rutman M."/>
            <person name="Schupbach R."/>
            <person name="Seaman C."/>
            <person name="Settipalli S."/>
            <person name="Sharpe T."/>
            <person name="Sheridan J."/>
            <person name="Sherpa N."/>
            <person name="Shi J."/>
            <person name="Smirnov S."/>
            <person name="Smith C."/>
            <person name="Sougnez C."/>
            <person name="Spencer B."/>
            <person name="Stalker J."/>
            <person name="Stange-thomann N."/>
            <person name="Stavropoulos S."/>
            <person name="Stetson K."/>
            <person name="Stone C."/>
            <person name="Stone S."/>
            <person name="Stubbs M."/>
            <person name="Talamas J."/>
            <person name="Tchuinga P."/>
            <person name="Tenzing P."/>
            <person name="Tesfaye S."/>
            <person name="Theodore J."/>
            <person name="Thoulutsang Y."/>
            <person name="Topham K."/>
            <person name="Towey S."/>
            <person name="Tsamla T."/>
            <person name="Tsomo N."/>
            <person name="Vallee D."/>
            <person name="Vassiliev H."/>
            <person name="Venkataraman V."/>
            <person name="Vinson J."/>
            <person name="Vo A."/>
            <person name="Wade C."/>
            <person name="Wang S."/>
            <person name="Wangchuk T."/>
            <person name="Wangdi T."/>
            <person name="Whittaker C."/>
            <person name="Wilkinson J."/>
            <person name="Wu Y."/>
            <person name="Wyman D."/>
            <person name="Yadav S."/>
            <person name="Yang S."/>
            <person name="Yang X."/>
            <person name="Yeager S."/>
            <person name="Yee E."/>
            <person name="Young G."/>
            <person name="Zainoun J."/>
            <person name="Zembeck L."/>
            <person name="Zimmer A."/>
            <person name="Zody M."/>
            <person name="Lander E."/>
        </authorList>
    </citation>
    <scope>NUCLEOTIDE SEQUENCE [LARGE SCALE GENOMIC DNA]</scope>
</reference>
<evidence type="ECO:0000259" key="7">
    <source>
        <dbReference type="PROSITE" id="PS50228"/>
    </source>
</evidence>
<evidence type="ECO:0000313" key="10">
    <source>
        <dbReference type="Proteomes" id="UP000007875"/>
    </source>
</evidence>
<dbReference type="InterPro" id="IPR043159">
    <property type="entry name" value="Lectin_gal-bd_sf"/>
</dbReference>
<evidence type="ECO:0000259" key="6">
    <source>
        <dbReference type="PROSITE" id="PS50227"/>
    </source>
</evidence>
<dbReference type="PROSITE" id="PS50228">
    <property type="entry name" value="SUEL_LECTIN"/>
    <property type="match status" value="1"/>
</dbReference>
<dbReference type="PANTHER" id="PTHR23192">
    <property type="entry name" value="OLFACTOMEDIN-RELATED"/>
    <property type="match status" value="1"/>
</dbReference>
<dbReference type="Proteomes" id="UP000007875">
    <property type="component" value="Unassembled WGS sequence"/>
</dbReference>
<organism evidence="9 10">
    <name type="scientific">Ciona savignyi</name>
    <name type="common">Pacific transparent sea squirt</name>
    <dbReference type="NCBI Taxonomy" id="51511"/>
    <lineage>
        <taxon>Eukaryota</taxon>
        <taxon>Metazoa</taxon>
        <taxon>Chordata</taxon>
        <taxon>Tunicata</taxon>
        <taxon>Ascidiacea</taxon>
        <taxon>Phlebobranchia</taxon>
        <taxon>Cionidae</taxon>
        <taxon>Ciona</taxon>
    </lineage>
</organism>
<evidence type="ECO:0008006" key="11">
    <source>
        <dbReference type="Google" id="ProtNLM"/>
    </source>
</evidence>
<dbReference type="GO" id="GO:0030246">
    <property type="term" value="F:carbohydrate binding"/>
    <property type="evidence" value="ECO:0007669"/>
    <property type="project" value="InterPro"/>
</dbReference>
<dbReference type="GeneTree" id="ENSGT00940000155527"/>
<feature type="domain" description="SUEL-type lectin" evidence="7">
    <location>
        <begin position="37"/>
        <end position="126"/>
    </location>
</feature>
<feature type="compositionally biased region" description="Pro residues" evidence="4">
    <location>
        <begin position="463"/>
        <end position="472"/>
    </location>
</feature>
<feature type="domain" description="G-protein coupled receptors family 2 profile 1" evidence="6">
    <location>
        <begin position="483"/>
        <end position="539"/>
    </location>
</feature>